<keyword evidence="1" id="KW-0472">Membrane</keyword>
<evidence type="ECO:0000256" key="1">
    <source>
        <dbReference type="SAM" id="Phobius"/>
    </source>
</evidence>
<dbReference type="EMBL" id="BK032664">
    <property type="protein sequence ID" value="DAF53774.1"/>
    <property type="molecule type" value="Genomic_DNA"/>
</dbReference>
<organism evidence="2">
    <name type="scientific">Myoviridae sp. ctZ2t4</name>
    <dbReference type="NCBI Taxonomy" id="2827693"/>
    <lineage>
        <taxon>Viruses</taxon>
        <taxon>Duplodnaviria</taxon>
        <taxon>Heunggongvirae</taxon>
        <taxon>Uroviricota</taxon>
        <taxon>Caudoviricetes</taxon>
    </lineage>
</organism>
<reference evidence="2" key="1">
    <citation type="journal article" date="2021" name="Proc. Natl. Acad. Sci. U.S.A.">
        <title>A Catalog of Tens of Thousands of Viruses from Human Metagenomes Reveals Hidden Associations with Chronic Diseases.</title>
        <authorList>
            <person name="Tisza M.J."/>
            <person name="Buck C.B."/>
        </authorList>
    </citation>
    <scope>NUCLEOTIDE SEQUENCE</scope>
    <source>
        <strain evidence="2">CtZ2t4</strain>
    </source>
</reference>
<feature type="transmembrane region" description="Helical" evidence="1">
    <location>
        <begin position="21"/>
        <end position="44"/>
    </location>
</feature>
<proteinExistence type="predicted"/>
<accession>A0A8S5SS43</accession>
<keyword evidence="1" id="KW-1133">Transmembrane helix</keyword>
<protein>
    <submittedName>
        <fullName evidence="2">Uncharacterized protein</fullName>
    </submittedName>
</protein>
<name>A0A8S5SS43_9CAUD</name>
<sequence>MYLKQYKLFFYNFNIYNKKSVIISHSYGLVYVVSTILIVAWIFIYNICSQVPAYWEYPQSKSSRQQMLHVF</sequence>
<evidence type="ECO:0000313" key="2">
    <source>
        <dbReference type="EMBL" id="DAF53774.1"/>
    </source>
</evidence>
<keyword evidence="1" id="KW-0812">Transmembrane</keyword>